<dbReference type="InterPro" id="IPR047201">
    <property type="entry name" value="ERI-1_3'hExo-like"/>
</dbReference>
<dbReference type="InterPro" id="IPR051274">
    <property type="entry name" value="3-5_Exoribonuclease"/>
</dbReference>
<dbReference type="Gene3D" id="3.30.420.10">
    <property type="entry name" value="Ribonuclease H-like superfamily/Ribonuclease H"/>
    <property type="match status" value="1"/>
</dbReference>
<comment type="caution">
    <text evidence="5">The sequence shown here is derived from an EMBL/GenBank/DDBJ whole genome shotgun (WGS) entry which is preliminary data.</text>
</comment>
<dbReference type="SMART" id="SM00479">
    <property type="entry name" value="EXOIII"/>
    <property type="match status" value="1"/>
</dbReference>
<dbReference type="SUPFAM" id="SSF53098">
    <property type="entry name" value="Ribonuclease H-like"/>
    <property type="match status" value="1"/>
</dbReference>
<feature type="domain" description="Exonuclease" evidence="4">
    <location>
        <begin position="5"/>
        <end position="182"/>
    </location>
</feature>
<dbReference type="GO" id="GO:0000175">
    <property type="term" value="F:3'-5'-RNA exonuclease activity"/>
    <property type="evidence" value="ECO:0007669"/>
    <property type="project" value="InterPro"/>
</dbReference>
<dbReference type="PANTHER" id="PTHR23044:SF61">
    <property type="entry name" value="3'-5' EXORIBONUCLEASE 1-RELATED"/>
    <property type="match status" value="1"/>
</dbReference>
<accession>A0A163ZRC1</accession>
<dbReference type="CDD" id="cd06133">
    <property type="entry name" value="ERI-1_3'hExo_like"/>
    <property type="match status" value="1"/>
</dbReference>
<dbReference type="AlphaFoldDB" id="A0A165YP09"/>
<dbReference type="STRING" id="33936.AZI98_04255"/>
<dbReference type="InterPro" id="IPR013520">
    <property type="entry name" value="Ribonucl_H"/>
</dbReference>
<dbReference type="Proteomes" id="UP000076476">
    <property type="component" value="Unassembled WGS sequence"/>
</dbReference>
<protein>
    <recommendedName>
        <fullName evidence="4">Exonuclease domain-containing protein</fullName>
    </recommendedName>
</protein>
<dbReference type="InterPro" id="IPR036397">
    <property type="entry name" value="RNaseH_sf"/>
</dbReference>
<evidence type="ECO:0000256" key="3">
    <source>
        <dbReference type="ARBA" id="ARBA00022839"/>
    </source>
</evidence>
<keyword evidence="1" id="KW-0540">Nuclease</keyword>
<name>A0A165YP09_9BACI</name>
<sequence length="206" mass="24053">MEAKKQLFIDFEFTMAENKMNPEGFFPEIIEAGVVKVERGKIKETFSTFVKPRFFPKLTERCKRFLEITQEQVDNGLSFSELVHLLRKLSFGEETMIVTWGNMDMKVLRHNCKEHGLPFPIAGTEIDLSMEYKKFFGDRNQTGLWKAVEEYGKKGIGKHHRALDDALTTFNIFKLIEKDKQYLLKPKPLTIGERIDLTKLWQKQAT</sequence>
<dbReference type="RefSeq" id="WP_063387101.1">
    <property type="nucleotide sequence ID" value="NZ_LVHY01000098.1"/>
</dbReference>
<keyword evidence="6" id="KW-1185">Reference proteome</keyword>
<organism evidence="5 6">
    <name type="scientific">Aeribacillus pallidus</name>
    <dbReference type="NCBI Taxonomy" id="33936"/>
    <lineage>
        <taxon>Bacteria</taxon>
        <taxon>Bacillati</taxon>
        <taxon>Bacillota</taxon>
        <taxon>Bacilli</taxon>
        <taxon>Bacillales</taxon>
        <taxon>Bacillaceae</taxon>
        <taxon>Aeribacillus</taxon>
    </lineage>
</organism>
<evidence type="ECO:0000313" key="6">
    <source>
        <dbReference type="Proteomes" id="UP000076476"/>
    </source>
</evidence>
<proteinExistence type="predicted"/>
<keyword evidence="3" id="KW-0269">Exonuclease</keyword>
<gene>
    <name evidence="5" type="ORF">AZI98_04255</name>
</gene>
<dbReference type="InterPro" id="IPR012337">
    <property type="entry name" value="RNaseH-like_sf"/>
</dbReference>
<keyword evidence="2" id="KW-0378">Hydrolase</keyword>
<dbReference type="GeneID" id="301125218"/>
<evidence type="ECO:0000256" key="1">
    <source>
        <dbReference type="ARBA" id="ARBA00022722"/>
    </source>
</evidence>
<accession>A0A165YP09</accession>
<dbReference type="EMBL" id="LWBR01000012">
    <property type="protein sequence ID" value="KZN97298.1"/>
    <property type="molecule type" value="Genomic_DNA"/>
</dbReference>
<dbReference type="Pfam" id="PF00929">
    <property type="entry name" value="RNase_T"/>
    <property type="match status" value="1"/>
</dbReference>
<evidence type="ECO:0000256" key="2">
    <source>
        <dbReference type="ARBA" id="ARBA00022801"/>
    </source>
</evidence>
<dbReference type="GO" id="GO:0003676">
    <property type="term" value="F:nucleic acid binding"/>
    <property type="evidence" value="ECO:0007669"/>
    <property type="project" value="InterPro"/>
</dbReference>
<reference evidence="5 6" key="1">
    <citation type="submission" date="2016-04" db="EMBL/GenBank/DDBJ databases">
        <title>Draft genome sequence of Aeribacillus pallidus 8m3 from petroleum reservoir.</title>
        <authorList>
            <person name="Poltaraus A.B."/>
            <person name="Nazina T.N."/>
            <person name="Tourova T.P."/>
            <person name="Malakho S.M."/>
            <person name="Korshunova A.V."/>
            <person name="Sokolova D.S."/>
        </authorList>
    </citation>
    <scope>NUCLEOTIDE SEQUENCE [LARGE SCALE GENOMIC DNA]</scope>
    <source>
        <strain evidence="5 6">8m3</strain>
    </source>
</reference>
<evidence type="ECO:0000259" key="4">
    <source>
        <dbReference type="SMART" id="SM00479"/>
    </source>
</evidence>
<dbReference type="NCBIfam" id="NF005838">
    <property type="entry name" value="PRK07748.1"/>
    <property type="match status" value="1"/>
</dbReference>
<evidence type="ECO:0000313" key="5">
    <source>
        <dbReference type="EMBL" id="KZN97298.1"/>
    </source>
</evidence>
<dbReference type="PANTHER" id="PTHR23044">
    <property type="entry name" value="3'-5' EXONUCLEASE ERI1-RELATED"/>
    <property type="match status" value="1"/>
</dbReference>